<reference evidence="1 2" key="1">
    <citation type="submission" date="2021-03" db="EMBL/GenBank/DDBJ databases">
        <authorList>
            <person name="Gilmore M.S."/>
            <person name="Schwartzman J."/>
            <person name="Van Tyne D."/>
            <person name="Martin M."/>
            <person name="Earl A.M."/>
            <person name="Manson A.L."/>
            <person name="Straub T."/>
            <person name="Salamzade R."/>
            <person name="Saavedra J."/>
            <person name="Lebreton F."/>
            <person name="Prichula J."/>
            <person name="Schaufler K."/>
            <person name="Gaca A."/>
            <person name="Sgardioli B."/>
            <person name="Wagenaar J."/>
            <person name="Strong T."/>
        </authorList>
    </citation>
    <scope>NUCLEOTIDE SEQUENCE [LARGE SCALE GENOMIC DNA]</scope>
    <source>
        <strain evidence="1 2">DIV2402</strain>
    </source>
</reference>
<dbReference type="Proteomes" id="UP000664701">
    <property type="component" value="Chromosome"/>
</dbReference>
<protein>
    <recommendedName>
        <fullName evidence="3">DUF1697 domain-containing protein</fullName>
    </recommendedName>
</protein>
<proteinExistence type="predicted"/>
<dbReference type="InterPro" id="IPR012545">
    <property type="entry name" value="DUF1697"/>
</dbReference>
<dbReference type="Pfam" id="PF08002">
    <property type="entry name" value="DUF1697"/>
    <property type="match status" value="1"/>
</dbReference>
<dbReference type="PANTHER" id="PTHR36439:SF1">
    <property type="entry name" value="DUF1697 DOMAIN-CONTAINING PROTEIN"/>
    <property type="match status" value="1"/>
</dbReference>
<evidence type="ECO:0000313" key="1">
    <source>
        <dbReference type="EMBL" id="WYJ77288.1"/>
    </source>
</evidence>
<dbReference type="EMBL" id="CP147251">
    <property type="protein sequence ID" value="WYJ77288.1"/>
    <property type="molecule type" value="Genomic_DNA"/>
</dbReference>
<gene>
    <name evidence="1" type="ORF">DOK78_001926</name>
</gene>
<dbReference type="PIRSF" id="PIRSF008502">
    <property type="entry name" value="UCP008502"/>
    <property type="match status" value="1"/>
</dbReference>
<evidence type="ECO:0008006" key="3">
    <source>
        <dbReference type="Google" id="ProtNLM"/>
    </source>
</evidence>
<evidence type="ECO:0000313" key="2">
    <source>
        <dbReference type="Proteomes" id="UP000664701"/>
    </source>
</evidence>
<dbReference type="SUPFAM" id="SSF160379">
    <property type="entry name" value="SP0830-like"/>
    <property type="match status" value="1"/>
</dbReference>
<dbReference type="Gene3D" id="3.30.70.1280">
    <property type="entry name" value="SP0830-like domains"/>
    <property type="match status" value="1"/>
</dbReference>
<keyword evidence="2" id="KW-1185">Reference proteome</keyword>
<dbReference type="RefSeq" id="WP_207940566.1">
    <property type="nucleotide sequence ID" value="NZ_CP147251.1"/>
</dbReference>
<reference evidence="1 2" key="2">
    <citation type="submission" date="2024-03" db="EMBL/GenBank/DDBJ databases">
        <title>The Genome Sequence of Enterococcus sp. DIV2402.</title>
        <authorList>
            <consortium name="The Broad Institute Genomics Platform"/>
            <consortium name="The Broad Institute Microbial Omics Core"/>
            <consortium name="The Broad Institute Genomic Center for Infectious Diseases"/>
            <person name="Earl A."/>
            <person name="Manson A."/>
            <person name="Gilmore M."/>
            <person name="Schwartman J."/>
            <person name="Shea T."/>
            <person name="Abouelleil A."/>
            <person name="Cao P."/>
            <person name="Chapman S."/>
            <person name="Cusick C."/>
            <person name="Young S."/>
            <person name="Neafsey D."/>
            <person name="Nusbaum C."/>
            <person name="Birren B."/>
        </authorList>
    </citation>
    <scope>NUCLEOTIDE SEQUENCE [LARGE SCALE GENOMIC DNA]</scope>
    <source>
        <strain evidence="1 2">DIV2402</strain>
    </source>
</reference>
<name>A0ABZ2SNC7_9ENTE</name>
<organism evidence="1 2">
    <name type="scientific">Candidatus Enterococcus lowellii</name>
    <dbReference type="NCBI Taxonomy" id="2230877"/>
    <lineage>
        <taxon>Bacteria</taxon>
        <taxon>Bacillati</taxon>
        <taxon>Bacillota</taxon>
        <taxon>Bacilli</taxon>
        <taxon>Lactobacillales</taxon>
        <taxon>Enterococcaceae</taxon>
        <taxon>Enterococcus</taxon>
    </lineage>
</organism>
<sequence>MIQLVFLRGVMPSGKNRVPMKQLQELLQENGYPNARTYLHTGNIILTSEKNPNELAKHIYQLILTNIGPDLGVLVRTPEAVQQILINNPFQQPEDELKRVFFSMLSHSPTKEAVQVVQEKIKETTERLIVSGDTAYMYIPGSAARSKLSNITLEKSWKLVATTRNFNTLSKVLAIAETFK</sequence>
<dbReference type="PANTHER" id="PTHR36439">
    <property type="entry name" value="BLL4334 PROTEIN"/>
    <property type="match status" value="1"/>
</dbReference>
<accession>A0ABZ2SNC7</accession>